<sequence length="197" mass="21932">MVCGQTIADFGVQQSKELEAYASLAKFMEQAFEWEAISYNFYPFYWGGKGHWADLYTYDESDDPIFRSFMQSGMARVVATVRPGFEEAVQLYMSTGKIWNGGEIPVIGDELYLSLIDEVRQAETVKEGKAWITRIPTSLTILQAKSAGLEVEKALPCNCDDTADFEDPSQVPCTDAFVLNDNLIGGDTGPEPEPVNR</sequence>
<protein>
    <submittedName>
        <fullName evidence="1">Uncharacterized protein</fullName>
    </submittedName>
</protein>
<accession>A0A9Q6ZK87</accession>
<proteinExistence type="predicted"/>
<dbReference type="AlphaFoldDB" id="A0A9Q6ZK87"/>
<reference evidence="1 2" key="1">
    <citation type="submission" date="2021-01" db="EMBL/GenBank/DDBJ databases">
        <title>FDA dAtabase for Regulatory Grade micrObial Sequences (FDA-ARGOS): Supporting development and validation of Infectious Disease Dx tests.</title>
        <authorList>
            <person name="Sproer C."/>
            <person name="Gronow S."/>
            <person name="Severitt S."/>
            <person name="Schroder I."/>
            <person name="Tallon L."/>
            <person name="Sadzewicz L."/>
            <person name="Zhao X."/>
            <person name="Boylan J."/>
            <person name="Ott S."/>
            <person name="Bowen H."/>
            <person name="Vavikolanu K."/>
            <person name="Mehta A."/>
            <person name="Aluvathingal J."/>
            <person name="Nadendla S."/>
            <person name="Lowell S."/>
            <person name="Myers T."/>
            <person name="Yan Y."/>
            <person name="Sichtig H."/>
        </authorList>
    </citation>
    <scope>NUCLEOTIDE SEQUENCE [LARGE SCALE GENOMIC DNA]</scope>
    <source>
        <strain evidence="1 2">FDAARGOS_1131</strain>
    </source>
</reference>
<gene>
    <name evidence="1" type="ORF">I6I88_00890</name>
</gene>
<name>A0A9Q6ZK87_MYROD</name>
<dbReference type="Proteomes" id="UP000596202">
    <property type="component" value="Chromosome"/>
</dbReference>
<dbReference type="EMBL" id="CP068108">
    <property type="protein sequence ID" value="QQU01949.1"/>
    <property type="molecule type" value="Genomic_DNA"/>
</dbReference>
<evidence type="ECO:0000313" key="2">
    <source>
        <dbReference type="Proteomes" id="UP000596202"/>
    </source>
</evidence>
<organism evidence="1 2">
    <name type="scientific">Myroides odoratus</name>
    <name type="common">Flavobacterium odoratum</name>
    <dbReference type="NCBI Taxonomy" id="256"/>
    <lineage>
        <taxon>Bacteria</taxon>
        <taxon>Pseudomonadati</taxon>
        <taxon>Bacteroidota</taxon>
        <taxon>Flavobacteriia</taxon>
        <taxon>Flavobacteriales</taxon>
        <taxon>Flavobacteriaceae</taxon>
        <taxon>Myroides</taxon>
    </lineage>
</organism>
<dbReference type="OrthoDB" id="8563833at2"/>
<evidence type="ECO:0000313" key="1">
    <source>
        <dbReference type="EMBL" id="QQU01949.1"/>
    </source>
</evidence>